<protein>
    <submittedName>
        <fullName evidence="6">Type I restriction enzyme S subunit</fullName>
        <ecNumber evidence="6">3.1.21.3</ecNumber>
    </submittedName>
</protein>
<evidence type="ECO:0000313" key="7">
    <source>
        <dbReference type="Proteomes" id="UP001523550"/>
    </source>
</evidence>
<keyword evidence="6" id="KW-0378">Hydrolase</keyword>
<keyword evidence="2" id="KW-0680">Restriction system</keyword>
<feature type="coiled-coil region" evidence="4">
    <location>
        <begin position="373"/>
        <end position="400"/>
    </location>
</feature>
<feature type="domain" description="Type I restriction modification DNA specificity" evidence="5">
    <location>
        <begin position="3"/>
        <end position="180"/>
    </location>
</feature>
<comment type="similarity">
    <text evidence="1">Belongs to the type-I restriction system S methylase family.</text>
</comment>
<comment type="caution">
    <text evidence="6">The sequence shown here is derived from an EMBL/GenBank/DDBJ whole genome shotgun (WGS) entry which is preliminary data.</text>
</comment>
<dbReference type="EMBL" id="JALJYF010000002">
    <property type="protein sequence ID" value="MCP1728440.1"/>
    <property type="molecule type" value="Genomic_DNA"/>
</dbReference>
<evidence type="ECO:0000256" key="3">
    <source>
        <dbReference type="ARBA" id="ARBA00023125"/>
    </source>
</evidence>
<dbReference type="GO" id="GO:0009035">
    <property type="term" value="F:type I site-specific deoxyribonuclease activity"/>
    <property type="evidence" value="ECO:0007669"/>
    <property type="project" value="UniProtKB-EC"/>
</dbReference>
<name>A0ABT1GBX9_9GAMM</name>
<dbReference type="InterPro" id="IPR052021">
    <property type="entry name" value="Type-I_RS_S_subunit"/>
</dbReference>
<keyword evidence="3" id="KW-0238">DNA-binding</keyword>
<dbReference type="InterPro" id="IPR000055">
    <property type="entry name" value="Restrct_endonuc_typeI_TRD"/>
</dbReference>
<accession>A0ABT1GBX9</accession>
<dbReference type="CDD" id="cd17256">
    <property type="entry name" value="RMtype1_S_EcoJA65PI-TRD1-CR1_like"/>
    <property type="match status" value="1"/>
</dbReference>
<dbReference type="Gene3D" id="3.90.220.20">
    <property type="entry name" value="DNA methylase specificity domains"/>
    <property type="match status" value="2"/>
</dbReference>
<dbReference type="PANTHER" id="PTHR30408:SF12">
    <property type="entry name" value="TYPE I RESTRICTION ENZYME MJAVIII SPECIFICITY SUBUNIT"/>
    <property type="match status" value="1"/>
</dbReference>
<keyword evidence="4" id="KW-0175">Coiled coil</keyword>
<dbReference type="InterPro" id="IPR044946">
    <property type="entry name" value="Restrct_endonuc_typeI_TRD_sf"/>
</dbReference>
<sequence>MVPEGWKEKPLAQVCRKPVSYGIVQTGTPQENGIPCLRVVDLTKAQMDLEEMITTSSEIHYSYKRTSLEVGDIVMALRGEVGLVRLIDETVAGSNITRGLARISADGEDVISEYLLWELRSPRFRADLIRRVGGSALQEISLAELRKTKTWLPPVPEQRKIAKILSTWDEAIATTEQLLANSEQQKKALMQQLLTGKKRLPGFEGEWNEFRLGTLFHRVREKNAGQSENVVTISGRDGLVKQGDYFKKSVASEILDDYYLLRNGQFAYNKSYSNGYPMGAIKRLNRYSKGVVTTLYICFEVADEEEADGDYFEQYFEAGLLNNGLSKIANEGGRAHGLLNVKPSDFFNLKVHAPDIDEQKRIAAVLSRADTEVLLVLRRLEALKAEKKALMQQLLTGKRRVRVNEAEAESATA</sequence>
<dbReference type="PANTHER" id="PTHR30408">
    <property type="entry name" value="TYPE-1 RESTRICTION ENZYME ECOKI SPECIFICITY PROTEIN"/>
    <property type="match status" value="1"/>
</dbReference>
<dbReference type="Pfam" id="PF01420">
    <property type="entry name" value="Methylase_S"/>
    <property type="match status" value="1"/>
</dbReference>
<organism evidence="6 7">
    <name type="scientific">Natronospira proteinivora</name>
    <dbReference type="NCBI Taxonomy" id="1807133"/>
    <lineage>
        <taxon>Bacteria</taxon>
        <taxon>Pseudomonadati</taxon>
        <taxon>Pseudomonadota</taxon>
        <taxon>Gammaproteobacteria</taxon>
        <taxon>Natronospirales</taxon>
        <taxon>Natronospiraceae</taxon>
        <taxon>Natronospira</taxon>
    </lineage>
</organism>
<proteinExistence type="inferred from homology"/>
<evidence type="ECO:0000256" key="4">
    <source>
        <dbReference type="SAM" id="Coils"/>
    </source>
</evidence>
<dbReference type="Gene3D" id="1.10.287.1120">
    <property type="entry name" value="Bipartite methylase S protein"/>
    <property type="match status" value="1"/>
</dbReference>
<evidence type="ECO:0000313" key="6">
    <source>
        <dbReference type="EMBL" id="MCP1728440.1"/>
    </source>
</evidence>
<evidence type="ECO:0000256" key="2">
    <source>
        <dbReference type="ARBA" id="ARBA00022747"/>
    </source>
</evidence>
<evidence type="ECO:0000259" key="5">
    <source>
        <dbReference type="Pfam" id="PF01420"/>
    </source>
</evidence>
<dbReference type="SUPFAM" id="SSF116734">
    <property type="entry name" value="DNA methylase specificity domain"/>
    <property type="match status" value="2"/>
</dbReference>
<reference evidence="6 7" key="1">
    <citation type="submission" date="2022-03" db="EMBL/GenBank/DDBJ databases">
        <title>Genomic Encyclopedia of Type Strains, Phase III (KMG-III): the genomes of soil and plant-associated and newly described type strains.</title>
        <authorList>
            <person name="Whitman W."/>
        </authorList>
    </citation>
    <scope>NUCLEOTIDE SEQUENCE [LARGE SCALE GENOMIC DNA]</scope>
    <source>
        <strain evidence="6 7">BSker1</strain>
    </source>
</reference>
<evidence type="ECO:0000256" key="1">
    <source>
        <dbReference type="ARBA" id="ARBA00010923"/>
    </source>
</evidence>
<dbReference type="RefSeq" id="WP_253450588.1">
    <property type="nucleotide sequence ID" value="NZ_JALJYF010000002.1"/>
</dbReference>
<gene>
    <name evidence="6" type="ORF">J2T60_002440</name>
</gene>
<dbReference type="Proteomes" id="UP001523550">
    <property type="component" value="Unassembled WGS sequence"/>
</dbReference>
<keyword evidence="7" id="KW-1185">Reference proteome</keyword>
<dbReference type="EC" id="3.1.21.3" evidence="6"/>